<reference evidence="1" key="1">
    <citation type="submission" date="2018-10" db="EMBL/GenBank/DDBJ databases">
        <title>Hidden diversity of soil giant viruses.</title>
        <authorList>
            <person name="Schulz F."/>
            <person name="Alteio L."/>
            <person name="Goudeau D."/>
            <person name="Ryan E.M."/>
            <person name="Malmstrom R.R."/>
            <person name="Blanchard J."/>
            <person name="Woyke T."/>
        </authorList>
    </citation>
    <scope>NUCLEOTIDE SEQUENCE</scope>
    <source>
        <strain evidence="1">HYV1</strain>
    </source>
</reference>
<gene>
    <name evidence="1" type="ORF">Hyperionvirus2_86</name>
</gene>
<organism evidence="1">
    <name type="scientific">Hyperionvirus sp</name>
    <dbReference type="NCBI Taxonomy" id="2487770"/>
    <lineage>
        <taxon>Viruses</taxon>
        <taxon>Varidnaviria</taxon>
        <taxon>Bamfordvirae</taxon>
        <taxon>Nucleocytoviricota</taxon>
        <taxon>Megaviricetes</taxon>
        <taxon>Imitervirales</taxon>
        <taxon>Mimiviridae</taxon>
        <taxon>Klosneuvirinae</taxon>
    </lineage>
</organism>
<sequence>MSFYGKYQKYKQKYLKAKSNQIGGNNFSILVRYIDAYYGSNRTPLPSNIEMLARILGDINKRGELDLDNPEQVNVLKGLGERLTDGPVGLSNHFKSKVLEGNKDQNQKYDGGKILAAMFPEGEAKPIFTKRCSVEELMNLTHTELEKICVNHTDVFGSCGWPSYMESIKEGDISEGTKNSLIGLFTAVKNKLAAVKIKPEKMILDIGAWHESAFGGDNLNLRFMPDMAGSKPIEAVIEEINKADNLNQTYDIKIHFPLDNTKSREGEVINFIRDMMKEIRVFIINRICGTCFRSFYYLVKHGAEYKMGAAQGRSPVDTDEILSCFKNDR</sequence>
<protein>
    <submittedName>
        <fullName evidence="1">Uncharacterized protein</fullName>
    </submittedName>
</protein>
<proteinExistence type="predicted"/>
<dbReference type="EMBL" id="MK072384">
    <property type="protein sequence ID" value="AYV82718.1"/>
    <property type="molecule type" value="Genomic_DNA"/>
</dbReference>
<name>A0A3G5A6B8_9VIRU</name>
<accession>A0A3G5A6B8</accession>
<evidence type="ECO:0000313" key="1">
    <source>
        <dbReference type="EMBL" id="AYV82718.1"/>
    </source>
</evidence>